<accession>A0AAV9WRP3</accession>
<keyword evidence="4" id="KW-1185">Reference proteome</keyword>
<feature type="region of interest" description="Disordered" evidence="1">
    <location>
        <begin position="107"/>
        <end position="126"/>
    </location>
</feature>
<feature type="domain" description="F-box" evidence="2">
    <location>
        <begin position="46"/>
        <end position="82"/>
    </location>
</feature>
<comment type="caution">
    <text evidence="3">The sequence shown here is derived from an EMBL/GenBank/DDBJ whole genome shotgun (WGS) entry which is preliminary data.</text>
</comment>
<dbReference type="EMBL" id="JAVHJL010000001">
    <property type="protein sequence ID" value="KAK6512567.1"/>
    <property type="molecule type" value="Genomic_DNA"/>
</dbReference>
<sequence>MPTKILNKTLKKLHLIRTCDDGVVPDGNIKGKQTVESYVSIPQVLDSDFLNLPLDIFNLIMSNLSYADIVSLSLTTKALRHICPDPSSKGDPGLYCRDRIYGRCLPNANSTSSSSSKRSTFNRKTKPMVDRNRWEGNCSYCSHKLCPPTCPSALILDHRTGIFYPASLYPFESATPAPTSGFPETSGSRERFIPGDARLHRAWDNSPSGTYYEPMYKTIWCEHHRCPPSLMKDNYAKEDASMGAYRFYGNYYANGDWAVVRDGPPKTRADSPYVIPHTRFLAGYRNTPLDEPKRTSRPSSASQTTVVEPLHNVVKFYKLNLNNGLDPSFDPERDQDPIDEPFFYDTLCRHCFLPLRRSDGPGTFWSRRTCICAERCPFQSKLYVQTTGPTLGRPGCSNCGIISVKFTIIEAFIPVPAYNSHIHFSLVLASEMQIGSYRPHLEDIRLRPGPYQRRAPRSRPGSTSRPMTMQRRLFYLEPEKHQKSLNIIRYELLIPLPPKTTRGFQNLPPAIINRIFSYVLCNTRYRKPRYIPEARRLILQGRTDWSWNNFHNSMGTCLECRRFKSMDREVRLRSTWRCTEECNYGFHMFMTKGSMRGH</sequence>
<dbReference type="AlphaFoldDB" id="A0AAV9WRP3"/>
<organism evidence="3 4">
    <name type="scientific">Arthrobotrys musiformis</name>
    <dbReference type="NCBI Taxonomy" id="47236"/>
    <lineage>
        <taxon>Eukaryota</taxon>
        <taxon>Fungi</taxon>
        <taxon>Dikarya</taxon>
        <taxon>Ascomycota</taxon>
        <taxon>Pezizomycotina</taxon>
        <taxon>Orbiliomycetes</taxon>
        <taxon>Orbiliales</taxon>
        <taxon>Orbiliaceae</taxon>
        <taxon>Arthrobotrys</taxon>
    </lineage>
</organism>
<dbReference type="Proteomes" id="UP001370758">
    <property type="component" value="Unassembled WGS sequence"/>
</dbReference>
<name>A0AAV9WRP3_9PEZI</name>
<evidence type="ECO:0000313" key="4">
    <source>
        <dbReference type="Proteomes" id="UP001370758"/>
    </source>
</evidence>
<dbReference type="PROSITE" id="PS50181">
    <property type="entry name" value="FBOX"/>
    <property type="match status" value="1"/>
</dbReference>
<dbReference type="InterPro" id="IPR036047">
    <property type="entry name" value="F-box-like_dom_sf"/>
</dbReference>
<reference evidence="3 4" key="1">
    <citation type="submission" date="2023-08" db="EMBL/GenBank/DDBJ databases">
        <authorList>
            <person name="Palmer J.M."/>
        </authorList>
    </citation>
    <scope>NUCLEOTIDE SEQUENCE [LARGE SCALE GENOMIC DNA]</scope>
    <source>
        <strain evidence="3 4">TWF481</strain>
    </source>
</reference>
<evidence type="ECO:0000313" key="3">
    <source>
        <dbReference type="EMBL" id="KAK6512567.1"/>
    </source>
</evidence>
<feature type="compositionally biased region" description="Low complexity" evidence="1">
    <location>
        <begin position="109"/>
        <end position="119"/>
    </location>
</feature>
<dbReference type="SUPFAM" id="SSF81383">
    <property type="entry name" value="F-box domain"/>
    <property type="match status" value="1"/>
</dbReference>
<gene>
    <name evidence="3" type="ORF">TWF481_001452</name>
</gene>
<protein>
    <recommendedName>
        <fullName evidence="2">F-box domain-containing protein</fullName>
    </recommendedName>
</protein>
<proteinExistence type="predicted"/>
<dbReference type="Pfam" id="PF00646">
    <property type="entry name" value="F-box"/>
    <property type="match status" value="1"/>
</dbReference>
<evidence type="ECO:0000256" key="1">
    <source>
        <dbReference type="SAM" id="MobiDB-lite"/>
    </source>
</evidence>
<evidence type="ECO:0000259" key="2">
    <source>
        <dbReference type="PROSITE" id="PS50181"/>
    </source>
</evidence>
<dbReference type="InterPro" id="IPR001810">
    <property type="entry name" value="F-box_dom"/>
</dbReference>